<sequence length="34" mass="3929">MSLRNSWSTEEIELMSSSKKQCNLYQTTAGLRVH</sequence>
<reference evidence="1" key="2">
    <citation type="journal article" date="2015" name="Fish Shellfish Immunol.">
        <title>Early steps in the European eel (Anguilla anguilla)-Vibrio vulnificus interaction in the gills: Role of the RtxA13 toxin.</title>
        <authorList>
            <person name="Callol A."/>
            <person name="Pajuelo D."/>
            <person name="Ebbesson L."/>
            <person name="Teles M."/>
            <person name="MacKenzie S."/>
            <person name="Amaro C."/>
        </authorList>
    </citation>
    <scope>NUCLEOTIDE SEQUENCE</scope>
</reference>
<dbReference type="EMBL" id="GBXM01107892">
    <property type="protein sequence ID" value="JAH00685.1"/>
    <property type="molecule type" value="Transcribed_RNA"/>
</dbReference>
<organism evidence="1">
    <name type="scientific">Anguilla anguilla</name>
    <name type="common">European freshwater eel</name>
    <name type="synonym">Muraena anguilla</name>
    <dbReference type="NCBI Taxonomy" id="7936"/>
    <lineage>
        <taxon>Eukaryota</taxon>
        <taxon>Metazoa</taxon>
        <taxon>Chordata</taxon>
        <taxon>Craniata</taxon>
        <taxon>Vertebrata</taxon>
        <taxon>Euteleostomi</taxon>
        <taxon>Actinopterygii</taxon>
        <taxon>Neopterygii</taxon>
        <taxon>Teleostei</taxon>
        <taxon>Anguilliformes</taxon>
        <taxon>Anguillidae</taxon>
        <taxon>Anguilla</taxon>
    </lineage>
</organism>
<reference evidence="1" key="1">
    <citation type="submission" date="2014-11" db="EMBL/GenBank/DDBJ databases">
        <authorList>
            <person name="Amaro Gonzalez C."/>
        </authorList>
    </citation>
    <scope>NUCLEOTIDE SEQUENCE</scope>
</reference>
<name>A0A0E9P9D5_ANGAN</name>
<protein>
    <submittedName>
        <fullName evidence="1">Uncharacterized protein</fullName>
    </submittedName>
</protein>
<dbReference type="AlphaFoldDB" id="A0A0E9P9D5"/>
<evidence type="ECO:0000313" key="1">
    <source>
        <dbReference type="EMBL" id="JAH00685.1"/>
    </source>
</evidence>
<proteinExistence type="predicted"/>
<accession>A0A0E9P9D5</accession>